<sequence length="54" mass="6045">MTSIAVPSFNKALAIAVLHGFYRLSTKNLQNNLFRSYLNIRAVISIVEGELHRG</sequence>
<dbReference type="AlphaFoldDB" id="A0A450T211"/>
<name>A0A450T211_9GAMM</name>
<reference evidence="1" key="1">
    <citation type="submission" date="2019-02" db="EMBL/GenBank/DDBJ databases">
        <authorList>
            <person name="Gruber-Vodicka R. H."/>
            <person name="Seah K. B. B."/>
        </authorList>
    </citation>
    <scope>NUCLEOTIDE SEQUENCE</scope>
    <source>
        <strain evidence="1">BECK_BZ15</strain>
    </source>
</reference>
<gene>
    <name evidence="1" type="ORF">BECKFW1821A_GA0114235_11033</name>
</gene>
<organism evidence="1">
    <name type="scientific">Candidatus Kentrum sp. FW</name>
    <dbReference type="NCBI Taxonomy" id="2126338"/>
    <lineage>
        <taxon>Bacteria</taxon>
        <taxon>Pseudomonadati</taxon>
        <taxon>Pseudomonadota</taxon>
        <taxon>Gammaproteobacteria</taxon>
        <taxon>Candidatus Kentrum</taxon>
    </lineage>
</organism>
<protein>
    <submittedName>
        <fullName evidence="1">Uncharacterized protein</fullName>
    </submittedName>
</protein>
<accession>A0A450T211</accession>
<proteinExistence type="predicted"/>
<dbReference type="EMBL" id="CAADEW010000103">
    <property type="protein sequence ID" value="VFJ60480.1"/>
    <property type="molecule type" value="Genomic_DNA"/>
</dbReference>
<evidence type="ECO:0000313" key="1">
    <source>
        <dbReference type="EMBL" id="VFJ60480.1"/>
    </source>
</evidence>